<comment type="catalytic activity">
    <reaction evidence="1">
        <text>L-aspartyl-tRNA(Asn) + L-glutamine + ATP + H2O = L-asparaginyl-tRNA(Asn) + L-glutamate + ADP + phosphate + 2 H(+)</text>
        <dbReference type="Rhea" id="RHEA:14513"/>
        <dbReference type="Rhea" id="RHEA-COMP:9674"/>
        <dbReference type="Rhea" id="RHEA-COMP:9677"/>
        <dbReference type="ChEBI" id="CHEBI:15377"/>
        <dbReference type="ChEBI" id="CHEBI:15378"/>
        <dbReference type="ChEBI" id="CHEBI:29985"/>
        <dbReference type="ChEBI" id="CHEBI:30616"/>
        <dbReference type="ChEBI" id="CHEBI:43474"/>
        <dbReference type="ChEBI" id="CHEBI:58359"/>
        <dbReference type="ChEBI" id="CHEBI:78515"/>
        <dbReference type="ChEBI" id="CHEBI:78516"/>
        <dbReference type="ChEBI" id="CHEBI:456216"/>
    </reaction>
</comment>
<dbReference type="InterPro" id="IPR003837">
    <property type="entry name" value="GatC"/>
</dbReference>
<comment type="subunit">
    <text evidence="1">Heterotrimer of A, B and C subunits.</text>
</comment>
<dbReference type="GO" id="GO:0016740">
    <property type="term" value="F:transferase activity"/>
    <property type="evidence" value="ECO:0007669"/>
    <property type="project" value="UniProtKB-KW"/>
</dbReference>
<evidence type="ECO:0000313" key="3">
    <source>
        <dbReference type="Proteomes" id="UP000229383"/>
    </source>
</evidence>
<keyword evidence="2" id="KW-0808">Transferase</keyword>
<dbReference type="Pfam" id="PF02686">
    <property type="entry name" value="GatC"/>
    <property type="match status" value="1"/>
</dbReference>
<dbReference type="GO" id="GO:0006450">
    <property type="term" value="P:regulation of translational fidelity"/>
    <property type="evidence" value="ECO:0007669"/>
    <property type="project" value="InterPro"/>
</dbReference>
<organism evidence="2 3">
    <name type="scientific">Candidatus Niyogibacteria bacterium CG10_big_fil_rev_8_21_14_0_10_42_19</name>
    <dbReference type="NCBI Taxonomy" id="1974725"/>
    <lineage>
        <taxon>Bacteria</taxon>
        <taxon>Candidatus Niyogiibacteriota</taxon>
    </lineage>
</organism>
<keyword evidence="1" id="KW-0547">Nucleotide-binding</keyword>
<dbReference type="Proteomes" id="UP000229383">
    <property type="component" value="Unassembled WGS sequence"/>
</dbReference>
<dbReference type="InterPro" id="IPR036113">
    <property type="entry name" value="Asp/Glu-ADT_sf_sub_c"/>
</dbReference>
<proteinExistence type="inferred from homology"/>
<dbReference type="GO" id="GO:0070681">
    <property type="term" value="P:glutaminyl-tRNAGln biosynthesis via transamidation"/>
    <property type="evidence" value="ECO:0007669"/>
    <property type="project" value="TreeGrafter"/>
</dbReference>
<dbReference type="EMBL" id="PFCN01000040">
    <property type="protein sequence ID" value="PIR70051.1"/>
    <property type="molecule type" value="Genomic_DNA"/>
</dbReference>
<reference evidence="3" key="1">
    <citation type="submission" date="2017-09" db="EMBL/GenBank/DDBJ databases">
        <title>Depth-based differentiation of microbial function through sediment-hosted aquifers and enrichment of novel symbionts in the deep terrestrial subsurface.</title>
        <authorList>
            <person name="Probst A.J."/>
            <person name="Ladd B."/>
            <person name="Jarett J.K."/>
            <person name="Geller-Mcgrath D.E."/>
            <person name="Sieber C.M.K."/>
            <person name="Emerson J.B."/>
            <person name="Anantharaman K."/>
            <person name="Thomas B.C."/>
            <person name="Malmstrom R."/>
            <person name="Stieglmeier M."/>
            <person name="Klingl A."/>
            <person name="Woyke T."/>
            <person name="Ryan C.M."/>
            <person name="Banfield J.F."/>
        </authorList>
    </citation>
    <scope>NUCLEOTIDE SEQUENCE [LARGE SCALE GENOMIC DNA]</scope>
</reference>
<dbReference type="GO" id="GO:0050566">
    <property type="term" value="F:asparaginyl-tRNA synthase (glutamine-hydrolyzing) activity"/>
    <property type="evidence" value="ECO:0007669"/>
    <property type="project" value="RHEA"/>
</dbReference>
<dbReference type="EC" id="6.3.5.-" evidence="1"/>
<dbReference type="GO" id="GO:0005524">
    <property type="term" value="F:ATP binding"/>
    <property type="evidence" value="ECO:0007669"/>
    <property type="project" value="UniProtKB-KW"/>
</dbReference>
<dbReference type="PANTHER" id="PTHR15004:SF0">
    <property type="entry name" value="GLUTAMYL-TRNA(GLN) AMIDOTRANSFERASE SUBUNIT C, MITOCHONDRIAL"/>
    <property type="match status" value="1"/>
</dbReference>
<comment type="caution">
    <text evidence="2">The sequence shown here is derived from an EMBL/GenBank/DDBJ whole genome shotgun (WGS) entry which is preliminary data.</text>
</comment>
<dbReference type="HAMAP" id="MF_00122">
    <property type="entry name" value="GatC"/>
    <property type="match status" value="1"/>
</dbReference>
<dbReference type="GO" id="GO:0006412">
    <property type="term" value="P:translation"/>
    <property type="evidence" value="ECO:0007669"/>
    <property type="project" value="UniProtKB-UniRule"/>
</dbReference>
<keyword evidence="1" id="KW-0067">ATP-binding</keyword>
<evidence type="ECO:0000256" key="1">
    <source>
        <dbReference type="HAMAP-Rule" id="MF_00122"/>
    </source>
</evidence>
<comment type="function">
    <text evidence="1">Allows the formation of correctly charged Asn-tRNA(Asn) or Gln-tRNA(Gln) through the transamidation of misacylated Asp-tRNA(Asn) or Glu-tRNA(Gln) in organisms which lack either or both of asparaginyl-tRNA or glutaminyl-tRNA synthetases. The reaction takes place in the presence of glutamine and ATP through an activated phospho-Asp-tRNA(Asn) or phospho-Glu-tRNA(Gln).</text>
</comment>
<dbReference type="GO" id="GO:0050567">
    <property type="term" value="F:glutaminyl-tRNA synthase (glutamine-hydrolyzing) activity"/>
    <property type="evidence" value="ECO:0007669"/>
    <property type="project" value="UniProtKB-UniRule"/>
</dbReference>
<keyword evidence="1" id="KW-0648">Protein biosynthesis</keyword>
<dbReference type="PANTHER" id="PTHR15004">
    <property type="entry name" value="GLUTAMYL-TRNA(GLN) AMIDOTRANSFERASE SUBUNIT C, MITOCHONDRIAL"/>
    <property type="match status" value="1"/>
</dbReference>
<comment type="catalytic activity">
    <reaction evidence="1">
        <text>L-glutamyl-tRNA(Gln) + L-glutamine + ATP + H2O = L-glutaminyl-tRNA(Gln) + L-glutamate + ADP + phosphate + H(+)</text>
        <dbReference type="Rhea" id="RHEA:17521"/>
        <dbReference type="Rhea" id="RHEA-COMP:9681"/>
        <dbReference type="Rhea" id="RHEA-COMP:9684"/>
        <dbReference type="ChEBI" id="CHEBI:15377"/>
        <dbReference type="ChEBI" id="CHEBI:15378"/>
        <dbReference type="ChEBI" id="CHEBI:29985"/>
        <dbReference type="ChEBI" id="CHEBI:30616"/>
        <dbReference type="ChEBI" id="CHEBI:43474"/>
        <dbReference type="ChEBI" id="CHEBI:58359"/>
        <dbReference type="ChEBI" id="CHEBI:78520"/>
        <dbReference type="ChEBI" id="CHEBI:78521"/>
        <dbReference type="ChEBI" id="CHEBI:456216"/>
    </reaction>
</comment>
<protein>
    <recommendedName>
        <fullName evidence="1">Aspartyl/glutamyl-tRNA(Asn/Gln) amidotransferase subunit C</fullName>
        <shortName evidence="1">Asp/Glu-ADT subunit C</shortName>
        <ecNumber evidence="1">6.3.5.-</ecNumber>
    </recommendedName>
</protein>
<gene>
    <name evidence="1" type="primary">gatC</name>
    <name evidence="2" type="ORF">COU46_03600</name>
</gene>
<evidence type="ECO:0000313" key="2">
    <source>
        <dbReference type="EMBL" id="PIR70051.1"/>
    </source>
</evidence>
<sequence>MISDRDIKKLKELSRIDLGSKEEARIKKDLEAILGYFEKLKEVSVDGIEEMSFASEISVSAREDEETLSPPEIASQLVEAAPEKEEGYIKVKAVLQKE</sequence>
<accession>A0A2H0TET2</accession>
<dbReference type="Gene3D" id="1.10.20.60">
    <property type="entry name" value="Glu-tRNAGln amidotransferase C subunit, N-terminal domain"/>
    <property type="match status" value="1"/>
</dbReference>
<name>A0A2H0TET2_9BACT</name>
<dbReference type="SUPFAM" id="SSF141000">
    <property type="entry name" value="Glu-tRNAGln amidotransferase C subunit"/>
    <property type="match status" value="1"/>
</dbReference>
<dbReference type="AlphaFoldDB" id="A0A2H0TET2"/>
<keyword evidence="1" id="KW-0436">Ligase</keyword>
<dbReference type="NCBIfam" id="TIGR00135">
    <property type="entry name" value="gatC"/>
    <property type="match status" value="1"/>
</dbReference>
<comment type="similarity">
    <text evidence="1">Belongs to the GatC family.</text>
</comment>